<comment type="cofactor">
    <cofactor evidence="3">
        <name>Mn(2+)</name>
        <dbReference type="ChEBI" id="CHEBI:29035"/>
    </cofactor>
    <text evidence="3">The Mn(2+) ion enhances activity.</text>
</comment>
<dbReference type="GO" id="GO:0046872">
    <property type="term" value="F:metal ion binding"/>
    <property type="evidence" value="ECO:0007669"/>
    <property type="project" value="UniProtKB-KW"/>
</dbReference>
<keyword evidence="2 5" id="KW-0378">Hydrolase</keyword>
<dbReference type="InterPro" id="IPR011650">
    <property type="entry name" value="Peptidase_M20_dimer"/>
</dbReference>
<keyword evidence="3" id="KW-0479">Metal-binding</keyword>
<protein>
    <submittedName>
        <fullName evidence="5">Hippurate hydrolase</fullName>
    </submittedName>
</protein>
<name>A0A1Y6E8Q4_9HYPH</name>
<evidence type="ECO:0000256" key="1">
    <source>
        <dbReference type="ARBA" id="ARBA00006153"/>
    </source>
</evidence>
<gene>
    <name evidence="5" type="ORF">SAMN06295905_0163</name>
</gene>
<dbReference type="SUPFAM" id="SSF55031">
    <property type="entry name" value="Bacterial exopeptidase dimerisation domain"/>
    <property type="match status" value="1"/>
</dbReference>
<evidence type="ECO:0000256" key="2">
    <source>
        <dbReference type="ARBA" id="ARBA00022801"/>
    </source>
</evidence>
<dbReference type="InterPro" id="IPR002933">
    <property type="entry name" value="Peptidase_M20"/>
</dbReference>
<dbReference type="CDD" id="cd05666">
    <property type="entry name" value="M20_Acy1-like"/>
    <property type="match status" value="1"/>
</dbReference>
<dbReference type="SUPFAM" id="SSF53187">
    <property type="entry name" value="Zn-dependent exopeptidases"/>
    <property type="match status" value="1"/>
</dbReference>
<dbReference type="AlphaFoldDB" id="A0A1Y6E8Q4"/>
<dbReference type="Pfam" id="PF01546">
    <property type="entry name" value="Peptidase_M20"/>
    <property type="match status" value="1"/>
</dbReference>
<evidence type="ECO:0000313" key="5">
    <source>
        <dbReference type="EMBL" id="SMQ58988.1"/>
    </source>
</evidence>
<feature type="domain" description="Peptidase M20 dimerisation" evidence="4">
    <location>
        <begin position="212"/>
        <end position="302"/>
    </location>
</feature>
<dbReference type="PANTHER" id="PTHR11014">
    <property type="entry name" value="PEPTIDASE M20 FAMILY MEMBER"/>
    <property type="match status" value="1"/>
</dbReference>
<dbReference type="EMBL" id="FXWK01000001">
    <property type="protein sequence ID" value="SMQ58988.1"/>
    <property type="molecule type" value="Genomic_DNA"/>
</dbReference>
<dbReference type="PANTHER" id="PTHR11014:SF63">
    <property type="entry name" value="METALLOPEPTIDASE, PUTATIVE (AFU_ORTHOLOGUE AFUA_6G09600)-RELATED"/>
    <property type="match status" value="1"/>
</dbReference>
<dbReference type="InterPro" id="IPR017439">
    <property type="entry name" value="Amidohydrolase"/>
</dbReference>
<feature type="binding site" evidence="3">
    <location>
        <position position="383"/>
    </location>
    <ligand>
        <name>Mn(2+)</name>
        <dbReference type="ChEBI" id="CHEBI:29035"/>
        <label>2</label>
    </ligand>
</feature>
<dbReference type="Pfam" id="PF07687">
    <property type="entry name" value="M20_dimer"/>
    <property type="match status" value="1"/>
</dbReference>
<comment type="similarity">
    <text evidence="1">Belongs to the peptidase M20 family.</text>
</comment>
<dbReference type="Gene3D" id="3.40.630.10">
    <property type="entry name" value="Zn peptidases"/>
    <property type="match status" value="1"/>
</dbReference>
<feature type="binding site" evidence="3">
    <location>
        <position position="162"/>
    </location>
    <ligand>
        <name>Mn(2+)</name>
        <dbReference type="ChEBI" id="CHEBI:29035"/>
        <label>2</label>
    </ligand>
</feature>
<feature type="binding site" evidence="3">
    <location>
        <position position="188"/>
    </location>
    <ligand>
        <name>Mn(2+)</name>
        <dbReference type="ChEBI" id="CHEBI:29035"/>
        <label>2</label>
    </ligand>
</feature>
<sequence length="412" mass="44037">MPLCLDAASPGREIATLFPCFGLFMPVINRVAEFQPEIAAWRRDLHAHPEVLFDVHRTAGVVAEKLREFGCDTVVTGLGRTGVVGLIKGRGTGQRIIGLRADMDALPMTEKTGLPHASTTPGKMHACGHDGHTAMLLGAAKYLAETRNFDGQVALIFQPAEEGGGGGKVMLDEGLLEQFDIAEIYGMHNWPGMPVGTFGIRSGGIMAATDRFYIDIIGRGGHAARPQQTVDPIIVAAQMVTALQTIVSRNLDPLESAVLSVTMVEAGEADNVISRTAKITGTVRTLDGDVQDFIEAKLGEFVPQFARSFGAEASIRYARGYPVTVNAEAQTRFAAAVARDVVGAGQVDDDVAPSMGGEDFSFMLNKRPGAYIFLGNGDSTELHTDTYDFNDDAIPVGVSYWVRLVETALPVG</sequence>
<feature type="binding site" evidence="3">
    <location>
        <position position="129"/>
    </location>
    <ligand>
        <name>Mn(2+)</name>
        <dbReference type="ChEBI" id="CHEBI:29035"/>
        <label>2</label>
    </ligand>
</feature>
<keyword evidence="3" id="KW-0464">Manganese</keyword>
<keyword evidence="6" id="KW-1185">Reference proteome</keyword>
<dbReference type="GO" id="GO:0016787">
    <property type="term" value="F:hydrolase activity"/>
    <property type="evidence" value="ECO:0007669"/>
    <property type="project" value="UniProtKB-KW"/>
</dbReference>
<evidence type="ECO:0000313" key="6">
    <source>
        <dbReference type="Proteomes" id="UP000194474"/>
    </source>
</evidence>
<dbReference type="Gene3D" id="3.30.70.360">
    <property type="match status" value="1"/>
</dbReference>
<reference evidence="6" key="1">
    <citation type="submission" date="2017-04" db="EMBL/GenBank/DDBJ databases">
        <authorList>
            <person name="Varghese N."/>
            <person name="Submissions S."/>
        </authorList>
    </citation>
    <scope>NUCLEOTIDE SEQUENCE [LARGE SCALE GENOMIC DNA]</scope>
</reference>
<dbReference type="NCBIfam" id="TIGR01891">
    <property type="entry name" value="amidohydrolases"/>
    <property type="match status" value="1"/>
</dbReference>
<dbReference type="PIRSF" id="PIRSF005962">
    <property type="entry name" value="Pept_M20D_amidohydro"/>
    <property type="match status" value="1"/>
</dbReference>
<evidence type="ECO:0000256" key="3">
    <source>
        <dbReference type="PIRSR" id="PIRSR005962-1"/>
    </source>
</evidence>
<organism evidence="5 6">
    <name type="scientific">Devosia lucknowensis</name>
    <dbReference type="NCBI Taxonomy" id="1096929"/>
    <lineage>
        <taxon>Bacteria</taxon>
        <taxon>Pseudomonadati</taxon>
        <taxon>Pseudomonadota</taxon>
        <taxon>Alphaproteobacteria</taxon>
        <taxon>Hyphomicrobiales</taxon>
        <taxon>Devosiaceae</taxon>
        <taxon>Devosia</taxon>
    </lineage>
</organism>
<dbReference type="InterPro" id="IPR036264">
    <property type="entry name" value="Bact_exopeptidase_dim_dom"/>
</dbReference>
<feature type="binding site" evidence="3">
    <location>
        <position position="127"/>
    </location>
    <ligand>
        <name>Mn(2+)</name>
        <dbReference type="ChEBI" id="CHEBI:29035"/>
        <label>2</label>
    </ligand>
</feature>
<evidence type="ECO:0000259" key="4">
    <source>
        <dbReference type="Pfam" id="PF07687"/>
    </source>
</evidence>
<proteinExistence type="inferred from homology"/>
<accession>A0A1Y6E8Q4</accession>
<dbReference type="Proteomes" id="UP000194474">
    <property type="component" value="Unassembled WGS sequence"/>
</dbReference>
<dbReference type="FunFam" id="3.30.70.360:FF:000014">
    <property type="entry name" value="N-acyl-L-amino acid amidohydrolase"/>
    <property type="match status" value="1"/>
</dbReference>